<name>A0A382I370_9ZZZZ</name>
<gene>
    <name evidence="1" type="ORF">METZ01_LOCUS246015</name>
</gene>
<organism evidence="1">
    <name type="scientific">marine metagenome</name>
    <dbReference type="NCBI Taxonomy" id="408172"/>
    <lineage>
        <taxon>unclassified sequences</taxon>
        <taxon>metagenomes</taxon>
        <taxon>ecological metagenomes</taxon>
    </lineage>
</organism>
<sequence length="267" mass="30047">MEQLKEHYEKAILGLAMLALVSLLASWKTETDNSEDAIAEQREAQGRGLLQVEKKMPPMEMRGYHATLARLEKDEPLNLSNPHNLFNPVQWRVTRQGTTLKVELGNEIGAGAIELIETRPLYLKIEYRGTTGTAPNTRYRFAVTREAAEIKKKRLRMTTSAQLNDKDTRDLFTMIKIVGDPADPTAFELQLANNAGNVTVEKGKLFQRIDGYTATLKYPPDNKTYANKRVRDKLFFADDGHNIVAIGKREVVLSTASTSKRTTIGLR</sequence>
<evidence type="ECO:0000313" key="1">
    <source>
        <dbReference type="EMBL" id="SVB93161.1"/>
    </source>
</evidence>
<dbReference type="AlphaFoldDB" id="A0A382I370"/>
<protein>
    <submittedName>
        <fullName evidence="1">Uncharacterized protein</fullName>
    </submittedName>
</protein>
<dbReference type="EMBL" id="UINC01064464">
    <property type="protein sequence ID" value="SVB93161.1"/>
    <property type="molecule type" value="Genomic_DNA"/>
</dbReference>
<proteinExistence type="predicted"/>
<reference evidence="1" key="1">
    <citation type="submission" date="2018-05" db="EMBL/GenBank/DDBJ databases">
        <authorList>
            <person name="Lanie J.A."/>
            <person name="Ng W.-L."/>
            <person name="Kazmierczak K.M."/>
            <person name="Andrzejewski T.M."/>
            <person name="Davidsen T.M."/>
            <person name="Wayne K.J."/>
            <person name="Tettelin H."/>
            <person name="Glass J.I."/>
            <person name="Rusch D."/>
            <person name="Podicherti R."/>
            <person name="Tsui H.-C.T."/>
            <person name="Winkler M.E."/>
        </authorList>
    </citation>
    <scope>NUCLEOTIDE SEQUENCE</scope>
</reference>
<accession>A0A382I370</accession>